<protein>
    <submittedName>
        <fullName evidence="2">Uncharacterized protein</fullName>
    </submittedName>
</protein>
<dbReference type="Pfam" id="PF17824">
    <property type="entry name" value="DUF5586"/>
    <property type="match status" value="1"/>
</dbReference>
<dbReference type="PANTHER" id="PTHR32000">
    <property type="entry name" value="SIMILAR TO HYPOTHETICAL PROTEIN"/>
    <property type="match status" value="1"/>
</dbReference>
<feature type="compositionally biased region" description="Polar residues" evidence="1">
    <location>
        <begin position="1"/>
        <end position="10"/>
    </location>
</feature>
<evidence type="ECO:0000256" key="1">
    <source>
        <dbReference type="SAM" id="MobiDB-lite"/>
    </source>
</evidence>
<proteinExistence type="predicted"/>
<reference evidence="3" key="1">
    <citation type="submission" date="2018-06" db="EMBL/GenBank/DDBJ databases">
        <title>Genome assembly of Danube salmon.</title>
        <authorList>
            <person name="Macqueen D.J."/>
            <person name="Gundappa M.K."/>
        </authorList>
    </citation>
    <scope>NUCLEOTIDE SEQUENCE [LARGE SCALE GENOMIC DNA]</scope>
</reference>
<name>A0A4W5KAP1_9TELE</name>
<dbReference type="Proteomes" id="UP000314982">
    <property type="component" value="Unassembled WGS sequence"/>
</dbReference>
<reference evidence="2" key="3">
    <citation type="submission" date="2025-09" db="UniProtKB">
        <authorList>
            <consortium name="Ensembl"/>
        </authorList>
    </citation>
    <scope>IDENTIFICATION</scope>
</reference>
<evidence type="ECO:0000313" key="2">
    <source>
        <dbReference type="Ensembl" id="ENSHHUP00000014218.1"/>
    </source>
</evidence>
<organism evidence="2 3">
    <name type="scientific">Hucho hucho</name>
    <name type="common">huchen</name>
    <dbReference type="NCBI Taxonomy" id="62062"/>
    <lineage>
        <taxon>Eukaryota</taxon>
        <taxon>Metazoa</taxon>
        <taxon>Chordata</taxon>
        <taxon>Craniata</taxon>
        <taxon>Vertebrata</taxon>
        <taxon>Euteleostomi</taxon>
        <taxon>Actinopterygii</taxon>
        <taxon>Neopterygii</taxon>
        <taxon>Teleostei</taxon>
        <taxon>Protacanthopterygii</taxon>
        <taxon>Salmoniformes</taxon>
        <taxon>Salmonidae</taxon>
        <taxon>Salmoninae</taxon>
        <taxon>Hucho</taxon>
    </lineage>
</organism>
<accession>A0A4W5KAP1</accession>
<sequence>MMASLISQTPDHPVPFLISHLQTKPGSPGKLHRTLAGSAALWAQSGTESKGGPDFSSYDRPWQSHPNKPKKSKSDLAVSDISPPPAESKSLPQSIEHPWWEWRESRDFDELNHILQ</sequence>
<dbReference type="PANTHER" id="PTHR32000:SF3">
    <property type="entry name" value="RIKEN CDNA A830018L16 GENE"/>
    <property type="match status" value="1"/>
</dbReference>
<dbReference type="AlphaFoldDB" id="A0A4W5KAP1"/>
<evidence type="ECO:0000313" key="3">
    <source>
        <dbReference type="Proteomes" id="UP000314982"/>
    </source>
</evidence>
<dbReference type="GeneTree" id="ENSGT00390000005870"/>
<reference evidence="2" key="2">
    <citation type="submission" date="2025-08" db="UniProtKB">
        <authorList>
            <consortium name="Ensembl"/>
        </authorList>
    </citation>
    <scope>IDENTIFICATION</scope>
</reference>
<keyword evidence="3" id="KW-1185">Reference proteome</keyword>
<dbReference type="Ensembl" id="ENSHHUT00000014693.1">
    <property type="protein sequence ID" value="ENSHHUP00000014218.1"/>
    <property type="gene ID" value="ENSHHUG00000008792.1"/>
</dbReference>
<feature type="region of interest" description="Disordered" evidence="1">
    <location>
        <begin position="1"/>
        <end position="96"/>
    </location>
</feature>
<dbReference type="InterPro" id="IPR040687">
    <property type="entry name" value="DUF5586"/>
</dbReference>